<dbReference type="Proteomes" id="UP001165962">
    <property type="component" value="Unassembled WGS sequence"/>
</dbReference>
<accession>A0ABX0JDB9</accession>
<proteinExistence type="predicted"/>
<evidence type="ECO:0008006" key="3">
    <source>
        <dbReference type="Google" id="ProtNLM"/>
    </source>
</evidence>
<comment type="caution">
    <text evidence="1">The sequence shown here is derived from an EMBL/GenBank/DDBJ whole genome shotgun (WGS) entry which is preliminary data.</text>
</comment>
<reference evidence="1" key="1">
    <citation type="submission" date="2020-03" db="EMBL/GenBank/DDBJ databases">
        <title>Draft sequencing of Paenibacilllus sp. S3N08.</title>
        <authorList>
            <person name="Kim D.-U."/>
        </authorList>
    </citation>
    <scope>NUCLEOTIDE SEQUENCE</scope>
    <source>
        <strain evidence="1">S3N08</strain>
    </source>
</reference>
<dbReference type="RefSeq" id="WP_166154104.1">
    <property type="nucleotide sequence ID" value="NZ_JAAOIW010000014.1"/>
</dbReference>
<evidence type="ECO:0000313" key="2">
    <source>
        <dbReference type="Proteomes" id="UP001165962"/>
    </source>
</evidence>
<keyword evidence="2" id="KW-1185">Reference proteome</keyword>
<protein>
    <recommendedName>
        <fullName evidence="3">SnoaL-like protein</fullName>
    </recommendedName>
</protein>
<dbReference type="EMBL" id="JAAOIW010000014">
    <property type="protein sequence ID" value="NHN33786.1"/>
    <property type="molecule type" value="Genomic_DNA"/>
</dbReference>
<gene>
    <name evidence="1" type="ORF">G9U52_28625</name>
</gene>
<sequence length="71" mass="8126">MSTVVYSSELHQVIRNLKQSDPQEISNLFKDSNWFQAWSITAEEAQNIVKLFSQSAKDYIKGSNGTNTSWQ</sequence>
<name>A0ABX0JDB9_9BACL</name>
<organism evidence="1 2">
    <name type="scientific">Paenibacillus agricola</name>
    <dbReference type="NCBI Taxonomy" id="2716264"/>
    <lineage>
        <taxon>Bacteria</taxon>
        <taxon>Bacillati</taxon>
        <taxon>Bacillota</taxon>
        <taxon>Bacilli</taxon>
        <taxon>Bacillales</taxon>
        <taxon>Paenibacillaceae</taxon>
        <taxon>Paenibacillus</taxon>
    </lineage>
</organism>
<evidence type="ECO:0000313" key="1">
    <source>
        <dbReference type="EMBL" id="NHN33786.1"/>
    </source>
</evidence>